<protein>
    <submittedName>
        <fullName evidence="4">Tyrosine-type recombinase/integrase</fullName>
    </submittedName>
</protein>
<evidence type="ECO:0000256" key="1">
    <source>
        <dbReference type="ARBA" id="ARBA00023125"/>
    </source>
</evidence>
<gene>
    <name evidence="4" type="ORF">N5D63_25790</name>
</gene>
<proteinExistence type="predicted"/>
<evidence type="ECO:0000256" key="2">
    <source>
        <dbReference type="ARBA" id="ARBA00023172"/>
    </source>
</evidence>
<dbReference type="InterPro" id="IPR011010">
    <property type="entry name" value="DNA_brk_join_enz"/>
</dbReference>
<dbReference type="InterPro" id="IPR013762">
    <property type="entry name" value="Integrase-like_cat_sf"/>
</dbReference>
<dbReference type="RefSeq" id="WP_280009639.1">
    <property type="nucleotide sequence ID" value="NZ_JAOCEK010000047.1"/>
</dbReference>
<dbReference type="Proteomes" id="UP001161065">
    <property type="component" value="Unassembled WGS sequence"/>
</dbReference>
<comment type="caution">
    <text evidence="4">The sequence shown here is derived from an EMBL/GenBank/DDBJ whole genome shotgun (WGS) entry which is preliminary data.</text>
</comment>
<evidence type="ECO:0000313" key="4">
    <source>
        <dbReference type="EMBL" id="MDH1337545.1"/>
    </source>
</evidence>
<dbReference type="PROSITE" id="PS51898">
    <property type="entry name" value="TYR_RECOMBINASE"/>
    <property type="match status" value="1"/>
</dbReference>
<keyword evidence="2" id="KW-0233">DNA recombination</keyword>
<dbReference type="GO" id="GO:0003677">
    <property type="term" value="F:DNA binding"/>
    <property type="evidence" value="ECO:0007669"/>
    <property type="project" value="UniProtKB-KW"/>
</dbReference>
<dbReference type="InterPro" id="IPR002104">
    <property type="entry name" value="Integrase_catalytic"/>
</dbReference>
<evidence type="ECO:0000259" key="3">
    <source>
        <dbReference type="PROSITE" id="PS51898"/>
    </source>
</evidence>
<dbReference type="Gene3D" id="1.10.443.10">
    <property type="entry name" value="Intergrase catalytic core"/>
    <property type="match status" value="1"/>
</dbReference>
<accession>A0AA42TWW8</accession>
<name>A0AA42TWW8_9BURK</name>
<organism evidence="4 5">
    <name type="scientific">Comamonas thiooxydans</name>
    <dbReference type="NCBI Taxonomy" id="363952"/>
    <lineage>
        <taxon>Bacteria</taxon>
        <taxon>Pseudomonadati</taxon>
        <taxon>Pseudomonadota</taxon>
        <taxon>Betaproteobacteria</taxon>
        <taxon>Burkholderiales</taxon>
        <taxon>Comamonadaceae</taxon>
        <taxon>Comamonas</taxon>
    </lineage>
</organism>
<evidence type="ECO:0000313" key="5">
    <source>
        <dbReference type="Proteomes" id="UP001161065"/>
    </source>
</evidence>
<feature type="domain" description="Tyr recombinase" evidence="3">
    <location>
        <begin position="179"/>
        <end position="363"/>
    </location>
</feature>
<reference evidence="4" key="1">
    <citation type="submission" date="2022-09" db="EMBL/GenBank/DDBJ databases">
        <title>Intensive care unit water sources are persistently colonized with multi-drug resistant bacteria and are the site of extensive horizontal gene transfer of antibiotic resistance genes.</title>
        <authorList>
            <person name="Diorio-Toth L."/>
        </authorList>
    </citation>
    <scope>NUCLEOTIDE SEQUENCE</scope>
    <source>
        <strain evidence="4">GD03832</strain>
    </source>
</reference>
<dbReference type="AlphaFoldDB" id="A0AA42TWW8"/>
<dbReference type="SUPFAM" id="SSF56349">
    <property type="entry name" value="DNA breaking-rejoining enzymes"/>
    <property type="match status" value="1"/>
</dbReference>
<dbReference type="Gene3D" id="1.10.150.130">
    <property type="match status" value="1"/>
</dbReference>
<dbReference type="Pfam" id="PF00589">
    <property type="entry name" value="Phage_integrase"/>
    <property type="match status" value="1"/>
</dbReference>
<dbReference type="EMBL" id="JAOCEK010000047">
    <property type="protein sequence ID" value="MDH1337545.1"/>
    <property type="molecule type" value="Genomic_DNA"/>
</dbReference>
<dbReference type="GO" id="GO:0015074">
    <property type="term" value="P:DNA integration"/>
    <property type="evidence" value="ECO:0007669"/>
    <property type="project" value="InterPro"/>
</dbReference>
<dbReference type="GO" id="GO:0006310">
    <property type="term" value="P:DNA recombination"/>
    <property type="evidence" value="ECO:0007669"/>
    <property type="project" value="UniProtKB-KW"/>
</dbReference>
<keyword evidence="1" id="KW-0238">DNA-binding</keyword>
<sequence>MKAKPFQRSAPQHGSLRLAMVKAMPNFRARKQKSGTTYYYFDTGAKPRKEIPLGSDYRVAVQKWLELSAMPARPVSENFAELADKYEAEVIPLKAKSTQATQLGDLKKLRTFFCNPTPAPLNAIKPKHIYLLLQWAKDTPTTANRLKRVFSHMFNMARAWGWTENENPCTGIEGHSLGKREVYISDEVYRLVYEHGNVALKDAMDLAYLTGQRPGDTRSLTDHDIIDGYLVIKQSKTSAALRFIIEGELKALLDRIEERKRSHKTWSANLLVSQYGKAMSKQMLRKAFETARSNAADEADKSGHAALAAQIRAFWFYDLRAKAADDVADERGELAASKQLGHTSVQTTKRHYLRRGTRVKATK</sequence>
<dbReference type="InterPro" id="IPR010998">
    <property type="entry name" value="Integrase_recombinase_N"/>
</dbReference>